<evidence type="ECO:0000256" key="3">
    <source>
        <dbReference type="ARBA" id="ARBA00014385"/>
    </source>
</evidence>
<organism evidence="11 12">
    <name type="scientific">Coemansia reversa (strain ATCC 12441 / NRRL 1564)</name>
    <dbReference type="NCBI Taxonomy" id="763665"/>
    <lineage>
        <taxon>Eukaryota</taxon>
        <taxon>Fungi</taxon>
        <taxon>Fungi incertae sedis</taxon>
        <taxon>Zoopagomycota</taxon>
        <taxon>Kickxellomycotina</taxon>
        <taxon>Kickxellomycetes</taxon>
        <taxon>Kickxellales</taxon>
        <taxon>Kickxellaceae</taxon>
        <taxon>Coemansia</taxon>
    </lineage>
</organism>
<keyword evidence="8" id="KW-0238">DNA-binding</keyword>
<evidence type="ECO:0000313" key="11">
    <source>
        <dbReference type="EMBL" id="PIA12559.1"/>
    </source>
</evidence>
<dbReference type="PANTHER" id="PTHR33568">
    <property type="entry name" value="DNA POLYMERASE"/>
    <property type="match status" value="1"/>
</dbReference>
<dbReference type="SUPFAM" id="SSF56672">
    <property type="entry name" value="DNA/RNA polymerases"/>
    <property type="match status" value="1"/>
</dbReference>
<evidence type="ECO:0000259" key="10">
    <source>
        <dbReference type="Pfam" id="PF03175"/>
    </source>
</evidence>
<dbReference type="Pfam" id="PF03175">
    <property type="entry name" value="DNA_pol_B_2"/>
    <property type="match status" value="1"/>
</dbReference>
<evidence type="ECO:0000256" key="2">
    <source>
        <dbReference type="ARBA" id="ARBA00012417"/>
    </source>
</evidence>
<dbReference type="Gene3D" id="3.90.1600.10">
    <property type="entry name" value="Palm domain of DNA polymerase"/>
    <property type="match status" value="2"/>
</dbReference>
<dbReference type="EC" id="2.7.7.7" evidence="2"/>
<evidence type="ECO:0000256" key="8">
    <source>
        <dbReference type="ARBA" id="ARBA00023125"/>
    </source>
</evidence>
<dbReference type="OrthoDB" id="5582836at2759"/>
<keyword evidence="4" id="KW-0808">Transferase</keyword>
<dbReference type="SUPFAM" id="SSF53098">
    <property type="entry name" value="Ribonuclease H-like"/>
    <property type="match status" value="1"/>
</dbReference>
<dbReference type="GO" id="GO:0003887">
    <property type="term" value="F:DNA-directed DNA polymerase activity"/>
    <property type="evidence" value="ECO:0007669"/>
    <property type="project" value="UniProtKB-KW"/>
</dbReference>
<dbReference type="EMBL" id="KZ303662">
    <property type="protein sequence ID" value="PIA12559.1"/>
    <property type="molecule type" value="Genomic_DNA"/>
</dbReference>
<evidence type="ECO:0000256" key="6">
    <source>
        <dbReference type="ARBA" id="ARBA00022705"/>
    </source>
</evidence>
<comment type="catalytic activity">
    <reaction evidence="9">
        <text>DNA(n) + a 2'-deoxyribonucleoside 5'-triphosphate = DNA(n+1) + diphosphate</text>
        <dbReference type="Rhea" id="RHEA:22508"/>
        <dbReference type="Rhea" id="RHEA-COMP:17339"/>
        <dbReference type="Rhea" id="RHEA-COMP:17340"/>
        <dbReference type="ChEBI" id="CHEBI:33019"/>
        <dbReference type="ChEBI" id="CHEBI:61560"/>
        <dbReference type="ChEBI" id="CHEBI:173112"/>
        <dbReference type="EC" id="2.7.7.7"/>
    </reaction>
</comment>
<feature type="domain" description="DNA-directed DNA polymerase family B mitochondria/virus" evidence="10">
    <location>
        <begin position="449"/>
        <end position="807"/>
    </location>
</feature>
<protein>
    <recommendedName>
        <fullName evidence="3">Probable DNA polymerase</fullName>
        <ecNumber evidence="2">2.7.7.7</ecNumber>
    </recommendedName>
</protein>
<dbReference type="PANTHER" id="PTHR33568:SF3">
    <property type="entry name" value="DNA-DIRECTED DNA POLYMERASE"/>
    <property type="match status" value="1"/>
</dbReference>
<reference evidence="11 12" key="1">
    <citation type="journal article" date="2015" name="Genome Biol. Evol.">
        <title>Phylogenomic analyses indicate that early fungi evolved digesting cell walls of algal ancestors of land plants.</title>
        <authorList>
            <person name="Chang Y."/>
            <person name="Wang S."/>
            <person name="Sekimoto S."/>
            <person name="Aerts A.L."/>
            <person name="Choi C."/>
            <person name="Clum A."/>
            <person name="LaButti K.M."/>
            <person name="Lindquist E.A."/>
            <person name="Yee Ngan C."/>
            <person name="Ohm R.A."/>
            <person name="Salamov A.A."/>
            <person name="Grigoriev I.V."/>
            <person name="Spatafora J.W."/>
            <person name="Berbee M.L."/>
        </authorList>
    </citation>
    <scope>NUCLEOTIDE SEQUENCE [LARGE SCALE GENOMIC DNA]</scope>
    <source>
        <strain evidence="11 12">NRRL 1564</strain>
    </source>
</reference>
<evidence type="ECO:0000256" key="9">
    <source>
        <dbReference type="ARBA" id="ARBA00049244"/>
    </source>
</evidence>
<dbReference type="InterPro" id="IPR036397">
    <property type="entry name" value="RNaseH_sf"/>
</dbReference>
<keyword evidence="7" id="KW-0239">DNA-directed DNA polymerase</keyword>
<name>A0A2G5B0M0_COERN</name>
<evidence type="ECO:0000256" key="4">
    <source>
        <dbReference type="ARBA" id="ARBA00022679"/>
    </source>
</evidence>
<keyword evidence="6" id="KW-0235">DNA replication</keyword>
<dbReference type="GO" id="GO:0003677">
    <property type="term" value="F:DNA binding"/>
    <property type="evidence" value="ECO:0007669"/>
    <property type="project" value="UniProtKB-KW"/>
</dbReference>
<evidence type="ECO:0000256" key="5">
    <source>
        <dbReference type="ARBA" id="ARBA00022695"/>
    </source>
</evidence>
<dbReference type="InterPro" id="IPR004868">
    <property type="entry name" value="DNA-dir_DNA_pol_B_mt/vir"/>
</dbReference>
<dbReference type="AlphaFoldDB" id="A0A2G5B0M0"/>
<keyword evidence="5" id="KW-0548">Nucleotidyltransferase</keyword>
<dbReference type="InterPro" id="IPR043502">
    <property type="entry name" value="DNA/RNA_pol_sf"/>
</dbReference>
<gene>
    <name evidence="11" type="ORF">COEREDRAFT_90175</name>
</gene>
<dbReference type="InterPro" id="IPR012337">
    <property type="entry name" value="RNaseH-like_sf"/>
</dbReference>
<accession>A0A2G5B0M0</accession>
<dbReference type="Gene3D" id="3.30.420.10">
    <property type="entry name" value="Ribonuclease H-like superfamily/Ribonuclease H"/>
    <property type="match status" value="1"/>
</dbReference>
<evidence type="ECO:0000256" key="7">
    <source>
        <dbReference type="ARBA" id="ARBA00022932"/>
    </source>
</evidence>
<comment type="similarity">
    <text evidence="1">Belongs to the DNA polymerase type-B family.</text>
</comment>
<dbReference type="GO" id="GO:0000166">
    <property type="term" value="F:nucleotide binding"/>
    <property type="evidence" value="ECO:0007669"/>
    <property type="project" value="InterPro"/>
</dbReference>
<dbReference type="Proteomes" id="UP000242474">
    <property type="component" value="Unassembled WGS sequence"/>
</dbReference>
<proteinExistence type="inferred from homology"/>
<keyword evidence="12" id="KW-1185">Reference proteome</keyword>
<dbReference type="GO" id="GO:0006260">
    <property type="term" value="P:DNA replication"/>
    <property type="evidence" value="ECO:0007669"/>
    <property type="project" value="UniProtKB-KW"/>
</dbReference>
<evidence type="ECO:0000313" key="12">
    <source>
        <dbReference type="Proteomes" id="UP000242474"/>
    </source>
</evidence>
<evidence type="ECO:0000256" key="1">
    <source>
        <dbReference type="ARBA" id="ARBA00005755"/>
    </source>
</evidence>
<sequence>MVNYEQIPAKIKPFLEVTQEQFDTYPEFVKQAALEYATKRWLAAGAPRVDSMRYPVQYSVANEDLDELPMNELTDYYYEHQTRQSTMGIVDHRFSLRTTLNVPTPWQYLSMVSHQAQELGATNATLQYVVSDDTVYSLSFSRKDLQAHSVDELLEMLKKGSSEWIKELYTGSDYIQDAIKTYSLAMGRFTITVSHIQGGYGKMIPDYYEVLGLENNDDDCLIQCFLYIYRQQQRNTCESIEKVRKLLLKEGKLGLDCVPLLEDMFQLKVDVYRDYRHLEFNKHRSIGKGISLIDSIKVVIIRDDPVIIYGSGINKWKLLYKDNHFDVITRTYKAEECHCVHTGNFVGYGKQYSKKQLVRELKKKYQPDAENLTQYDGSDDEQQHDVYYYFFDYETVFDPQTMEIMPYAYAIVKCDHNFKILDTQCHIGLGCDKHLSDYLFAEAPTEDETKHLIGYNNSRFDNFLLLKHSLKHNDYVGHVRFAGNTIVSANINGFVVRDLCRILNMSLDKACKAFKIELAKLTGAVKHHEVQMKFMSGKTEFSEYLAHMQNIIRQYVIRDCESLSQLYKFTKRTMNRLINLDVEEHYTLAGMTYAAFKNMVEKEDLPVLSRYYERHDRFVRKAIIGGRSQMRLCKREKGDLCAIDCVSLYPYVMLNRHFPIGMPLDTTTYIKDKIGVYKVIVYKQCEEKHNIVPLRNEKTHRLDWNWKGEIECVLCSVDIECLKRHGAQITIRNGIYWEENTNSLFDQYFKPLIMEKQKQDIYRDSACTQSQYNPAIRETCKLLMNSLSGKLAQKLYFTETEIVRNASDVDRFYTRTIPGTQTFVQLGPAFIAQGRKEPIATTPCIYGVLIYAYAREHMYESILKHLQVGELYGMDTDSAFITHDCLSRVDKHLIGNDFGQFKVELDHCNGIFIAPKCYIFYNNNDCYSTSPSGAACSSGEVIEAPPPRTAKRNATTTLMDEPVEDIKVIVKARFKGVKIGKDIELKGDIDNKKDPVALYKLYHSNKSTKVGLHTFKRLLTDKSCEIVCCNIDKLVSAPSHNAGLYLANHTFVKEITVKQNEGNQHHLDIIDKTNIGINIS</sequence>
<dbReference type="InterPro" id="IPR023211">
    <property type="entry name" value="DNA_pol_palm_dom_sf"/>
</dbReference>